<dbReference type="SMART" id="SM00345">
    <property type="entry name" value="HTH_GNTR"/>
    <property type="match status" value="1"/>
</dbReference>
<keyword evidence="6" id="KW-1185">Reference proteome</keyword>
<dbReference type="PRINTS" id="PR00035">
    <property type="entry name" value="HTHGNTR"/>
</dbReference>
<comment type="caution">
    <text evidence="5">The sequence shown here is derived from an EMBL/GenBank/DDBJ whole genome shotgun (WGS) entry which is preliminary data.</text>
</comment>
<dbReference type="GO" id="GO:0003700">
    <property type="term" value="F:DNA-binding transcription factor activity"/>
    <property type="evidence" value="ECO:0007669"/>
    <property type="project" value="InterPro"/>
</dbReference>
<dbReference type="InterPro" id="IPR036390">
    <property type="entry name" value="WH_DNA-bd_sf"/>
</dbReference>
<dbReference type="PROSITE" id="PS50949">
    <property type="entry name" value="HTH_GNTR"/>
    <property type="match status" value="1"/>
</dbReference>
<feature type="domain" description="HTH gntR-type" evidence="4">
    <location>
        <begin position="4"/>
        <end position="72"/>
    </location>
</feature>
<dbReference type="RefSeq" id="WP_179787767.1">
    <property type="nucleotide sequence ID" value="NZ_BAAARR010000024.1"/>
</dbReference>
<keyword evidence="2 5" id="KW-0238">DNA-binding</keyword>
<evidence type="ECO:0000256" key="3">
    <source>
        <dbReference type="ARBA" id="ARBA00023163"/>
    </source>
</evidence>
<dbReference type="InterPro" id="IPR008920">
    <property type="entry name" value="TF_FadR/GntR_C"/>
</dbReference>
<dbReference type="EMBL" id="JACBZH010000001">
    <property type="protein sequence ID" value="NYH90163.1"/>
    <property type="molecule type" value="Genomic_DNA"/>
</dbReference>
<dbReference type="AlphaFoldDB" id="A0A852ZCY3"/>
<accession>A0A852ZCY3</accession>
<evidence type="ECO:0000313" key="5">
    <source>
        <dbReference type="EMBL" id="NYH90163.1"/>
    </source>
</evidence>
<keyword evidence="3" id="KW-0804">Transcription</keyword>
<gene>
    <name evidence="5" type="ORF">F4554_002801</name>
</gene>
<dbReference type="Proteomes" id="UP000579605">
    <property type="component" value="Unassembled WGS sequence"/>
</dbReference>
<dbReference type="InterPro" id="IPR011711">
    <property type="entry name" value="GntR_C"/>
</dbReference>
<evidence type="ECO:0000256" key="2">
    <source>
        <dbReference type="ARBA" id="ARBA00023125"/>
    </source>
</evidence>
<dbReference type="PANTHER" id="PTHR43537">
    <property type="entry name" value="TRANSCRIPTIONAL REGULATOR, GNTR FAMILY"/>
    <property type="match status" value="1"/>
</dbReference>
<evidence type="ECO:0000259" key="4">
    <source>
        <dbReference type="PROSITE" id="PS50949"/>
    </source>
</evidence>
<evidence type="ECO:0000256" key="1">
    <source>
        <dbReference type="ARBA" id="ARBA00023015"/>
    </source>
</evidence>
<keyword evidence="1" id="KW-0805">Transcription regulation</keyword>
<dbReference type="Pfam" id="PF07729">
    <property type="entry name" value="FCD"/>
    <property type="match status" value="1"/>
</dbReference>
<dbReference type="GO" id="GO:0003677">
    <property type="term" value="F:DNA binding"/>
    <property type="evidence" value="ECO:0007669"/>
    <property type="project" value="UniProtKB-KW"/>
</dbReference>
<dbReference type="PANTHER" id="PTHR43537:SF5">
    <property type="entry name" value="UXU OPERON TRANSCRIPTIONAL REGULATOR"/>
    <property type="match status" value="1"/>
</dbReference>
<dbReference type="CDD" id="cd07377">
    <property type="entry name" value="WHTH_GntR"/>
    <property type="match status" value="1"/>
</dbReference>
<proteinExistence type="predicted"/>
<dbReference type="Pfam" id="PF00392">
    <property type="entry name" value="GntR"/>
    <property type="match status" value="1"/>
</dbReference>
<reference evidence="5 6" key="1">
    <citation type="submission" date="2020-07" db="EMBL/GenBank/DDBJ databases">
        <title>Sequencing the genomes of 1000 actinobacteria strains.</title>
        <authorList>
            <person name="Klenk H.-P."/>
        </authorList>
    </citation>
    <scope>NUCLEOTIDE SEQUENCE [LARGE SCALE GENOMIC DNA]</scope>
    <source>
        <strain evidence="5 6">DSM 18448</strain>
    </source>
</reference>
<dbReference type="SUPFAM" id="SSF48008">
    <property type="entry name" value="GntR ligand-binding domain-like"/>
    <property type="match status" value="1"/>
</dbReference>
<dbReference type="Gene3D" id="1.10.10.10">
    <property type="entry name" value="Winged helix-like DNA-binding domain superfamily/Winged helix DNA-binding domain"/>
    <property type="match status" value="1"/>
</dbReference>
<dbReference type="Gene3D" id="1.20.120.530">
    <property type="entry name" value="GntR ligand-binding domain-like"/>
    <property type="match status" value="1"/>
</dbReference>
<dbReference type="SUPFAM" id="SSF46785">
    <property type="entry name" value="Winged helix' DNA-binding domain"/>
    <property type="match status" value="1"/>
</dbReference>
<sequence>MADSGRRRHLEERIVDLILERGLPAGSPLPAEPALVDTLGASRNSVREALRALHTLGIVDIRHGYGTFVGSAPLTAVTPGLLFRTRLRVRDDPGALADLVEVRELLELGLIEQAATRVDEARLASLDRAVEAMAEGDLAAADRRFHEVLYASVANELATQLISVFWDIYHQVAEELEQSPVDRVRVVQGHRRVVEALRSGDPAQARQALLNHFADLRERVRRLVTASAEPR</sequence>
<name>A0A852ZCY3_9ACTN</name>
<organism evidence="5 6">
    <name type="scientific">Actinopolymorpha rutila</name>
    <dbReference type="NCBI Taxonomy" id="446787"/>
    <lineage>
        <taxon>Bacteria</taxon>
        <taxon>Bacillati</taxon>
        <taxon>Actinomycetota</taxon>
        <taxon>Actinomycetes</taxon>
        <taxon>Propionibacteriales</taxon>
        <taxon>Actinopolymorphaceae</taxon>
        <taxon>Actinopolymorpha</taxon>
    </lineage>
</organism>
<protein>
    <submittedName>
        <fullName evidence="5">DNA-binding FadR family transcriptional regulator</fullName>
    </submittedName>
</protein>
<dbReference type="SMART" id="SM00895">
    <property type="entry name" value="FCD"/>
    <property type="match status" value="1"/>
</dbReference>
<evidence type="ECO:0000313" key="6">
    <source>
        <dbReference type="Proteomes" id="UP000579605"/>
    </source>
</evidence>
<dbReference type="InterPro" id="IPR036388">
    <property type="entry name" value="WH-like_DNA-bd_sf"/>
</dbReference>
<dbReference type="InterPro" id="IPR000524">
    <property type="entry name" value="Tscrpt_reg_HTH_GntR"/>
</dbReference>